<keyword evidence="2 8" id="KW-0540">Nuclease</keyword>
<dbReference type="FunFam" id="3.20.20.150:FF:000001">
    <property type="entry name" value="Probable endonuclease 4"/>
    <property type="match status" value="1"/>
</dbReference>
<evidence type="ECO:0000259" key="9">
    <source>
        <dbReference type="Pfam" id="PF01261"/>
    </source>
</evidence>
<dbReference type="PROSITE" id="PS51432">
    <property type="entry name" value="AP_NUCLEASE_F2_4"/>
    <property type="match status" value="1"/>
</dbReference>
<feature type="binding site" evidence="8">
    <location>
        <position position="214"/>
    </location>
    <ligand>
        <name>Zn(2+)</name>
        <dbReference type="ChEBI" id="CHEBI:29105"/>
        <label>2</label>
    </ligand>
</feature>
<name>A0A172ZEH8_9BACL</name>
<reference evidence="10 11" key="2">
    <citation type="journal article" date="2016" name="Int. J. Syst. Evol. Microbiol.">
        <title>Paenibacillus bovis sp. nov., isolated from raw yak (Bos grunniens) milk.</title>
        <authorList>
            <person name="Gao C."/>
            <person name="Han J."/>
            <person name="Liu Z."/>
            <person name="Xu X."/>
            <person name="Hang F."/>
            <person name="Wu Z."/>
        </authorList>
    </citation>
    <scope>NUCLEOTIDE SEQUENCE [LARGE SCALE GENOMIC DNA]</scope>
    <source>
        <strain evidence="10 11">BD3526</strain>
    </source>
</reference>
<keyword evidence="8" id="KW-0255">Endonuclease</keyword>
<feature type="binding site" evidence="8">
    <location>
        <position position="68"/>
    </location>
    <ligand>
        <name>Zn(2+)</name>
        <dbReference type="ChEBI" id="CHEBI:29105"/>
        <label>1</label>
    </ligand>
</feature>
<comment type="catalytic activity">
    <reaction evidence="8">
        <text>Endonucleolytic cleavage to 5'-phosphooligonucleotide end-products.</text>
        <dbReference type="EC" id="3.1.21.2"/>
    </reaction>
</comment>
<dbReference type="HAMAP" id="MF_00152">
    <property type="entry name" value="Nfo"/>
    <property type="match status" value="1"/>
</dbReference>
<evidence type="ECO:0000256" key="1">
    <source>
        <dbReference type="ARBA" id="ARBA00005340"/>
    </source>
</evidence>
<evidence type="ECO:0000256" key="3">
    <source>
        <dbReference type="ARBA" id="ARBA00022723"/>
    </source>
</evidence>
<dbReference type="GO" id="GO:0008833">
    <property type="term" value="F:deoxyribonuclease IV (phage-T4-induced) activity"/>
    <property type="evidence" value="ECO:0007669"/>
    <property type="project" value="UniProtKB-UniRule"/>
</dbReference>
<evidence type="ECO:0000313" key="10">
    <source>
        <dbReference type="EMBL" id="ANF96046.1"/>
    </source>
</evidence>
<dbReference type="Proteomes" id="UP000078148">
    <property type="component" value="Chromosome"/>
</dbReference>
<dbReference type="Gene3D" id="3.20.20.150">
    <property type="entry name" value="Divalent-metal-dependent TIM barrel enzymes"/>
    <property type="match status" value="1"/>
</dbReference>
<evidence type="ECO:0000256" key="2">
    <source>
        <dbReference type="ARBA" id="ARBA00022722"/>
    </source>
</evidence>
<keyword evidence="4 8" id="KW-0227">DNA damage</keyword>
<keyword evidence="3 8" id="KW-0479">Metal-binding</keyword>
<keyword evidence="11" id="KW-1185">Reference proteome</keyword>
<dbReference type="EMBL" id="CP013023">
    <property type="protein sequence ID" value="ANF96046.1"/>
    <property type="molecule type" value="Genomic_DNA"/>
</dbReference>
<dbReference type="OrthoDB" id="9805666at2"/>
<dbReference type="GO" id="GO:0003677">
    <property type="term" value="F:DNA binding"/>
    <property type="evidence" value="ECO:0007669"/>
    <property type="project" value="InterPro"/>
</dbReference>
<dbReference type="GO" id="GO:0003906">
    <property type="term" value="F:DNA-(apurinic or apyrimidinic site) endonuclease activity"/>
    <property type="evidence" value="ECO:0007669"/>
    <property type="project" value="TreeGrafter"/>
</dbReference>
<gene>
    <name evidence="8" type="primary">nfo</name>
    <name evidence="10" type="ORF">AR543_08590</name>
</gene>
<feature type="binding site" evidence="8">
    <location>
        <position position="108"/>
    </location>
    <ligand>
        <name>Zn(2+)</name>
        <dbReference type="ChEBI" id="CHEBI:29105"/>
        <label>1</label>
    </ligand>
</feature>
<feature type="binding site" evidence="8">
    <location>
        <position position="145"/>
    </location>
    <ligand>
        <name>Zn(2+)</name>
        <dbReference type="ChEBI" id="CHEBI:29105"/>
        <label>2</label>
    </ligand>
</feature>
<feature type="binding site" evidence="8">
    <location>
        <position position="182"/>
    </location>
    <ligand>
        <name>Zn(2+)</name>
        <dbReference type="ChEBI" id="CHEBI:29105"/>
        <label>3</label>
    </ligand>
</feature>
<protein>
    <recommendedName>
        <fullName evidence="8">Probable endonuclease 4</fullName>
        <ecNumber evidence="8">3.1.21.2</ecNumber>
    </recommendedName>
    <alternativeName>
        <fullName evidence="8">Endodeoxyribonuclease IV</fullName>
    </alternativeName>
    <alternativeName>
        <fullName evidence="8">Endonuclease IV</fullName>
    </alternativeName>
</protein>
<accession>A0A172ZEH8</accession>
<keyword evidence="5 8" id="KW-0378">Hydrolase</keyword>
<dbReference type="PROSITE" id="PS00729">
    <property type="entry name" value="AP_NUCLEASE_F2_1"/>
    <property type="match status" value="1"/>
</dbReference>
<dbReference type="SMART" id="SM00518">
    <property type="entry name" value="AP2Ec"/>
    <property type="match status" value="1"/>
</dbReference>
<organism evidence="10 11">
    <name type="scientific">Paenibacillus bovis</name>
    <dbReference type="NCBI Taxonomy" id="1616788"/>
    <lineage>
        <taxon>Bacteria</taxon>
        <taxon>Bacillati</taxon>
        <taxon>Bacillota</taxon>
        <taxon>Bacilli</taxon>
        <taxon>Bacillales</taxon>
        <taxon>Paenibacillaceae</taxon>
        <taxon>Paenibacillus</taxon>
    </lineage>
</organism>
<feature type="binding site" evidence="8">
    <location>
        <position position="259"/>
    </location>
    <ligand>
        <name>Zn(2+)</name>
        <dbReference type="ChEBI" id="CHEBI:29105"/>
        <label>2</label>
    </ligand>
</feature>
<dbReference type="PANTHER" id="PTHR21445:SF0">
    <property type="entry name" value="APURINIC-APYRIMIDINIC ENDONUCLEASE"/>
    <property type="match status" value="1"/>
</dbReference>
<feature type="binding site" evidence="8">
    <location>
        <position position="227"/>
    </location>
    <ligand>
        <name>Zn(2+)</name>
        <dbReference type="ChEBI" id="CHEBI:29105"/>
        <label>3</label>
    </ligand>
</feature>
<comment type="function">
    <text evidence="8">Endonuclease IV plays a role in DNA repair. It cleaves phosphodiester bonds at apurinic or apyrimidinic (AP) sites, generating a 3'-hydroxyl group and a 5'-terminal sugar phosphate.</text>
</comment>
<dbReference type="InterPro" id="IPR036237">
    <property type="entry name" value="Xyl_isomerase-like_sf"/>
</dbReference>
<dbReference type="PANTHER" id="PTHR21445">
    <property type="entry name" value="ENDONUCLEASE IV ENDODEOXYRIBONUCLEASE IV"/>
    <property type="match status" value="1"/>
</dbReference>
<feature type="domain" description="Xylose isomerase-like TIM barrel" evidence="9">
    <location>
        <begin position="21"/>
        <end position="269"/>
    </location>
</feature>
<sequence length="372" mass="41453">MLKIGSHVSFSSKGLLSAANEAAEYGSSSFMIYTGAPQNTRRKPMDTMFIEEGKAKMTATGVDEIVVHAPYIINLGSYKEHTYELAVNFLQEEINRTHEIGVRNIVLHPGAFTDMDAEYGIKRIAAGLEEVLAGVKETDVNIALETMAGKGTEMGRSFEEIAKIMELVPHNDRLKVCFDTCHTHDAGYDLINNLDGVLEDFDRIVGLDRITVVHVNDSKNPVGAGKDRHTPIGSGWIGFEALNRLVNHEKLQGRPFILETPWIGKDAKKQRPMYEVEIALLRGDLSGRFGSGFVEDVEKMHHFFEGQGIEARSYVLDTWAVLKNDAKARKADPREPLERMYDLITADGLFGEMSEEQINLRLIAFLAGKQVL</sequence>
<proteinExistence type="inferred from homology"/>
<dbReference type="InterPro" id="IPR013022">
    <property type="entry name" value="Xyl_isomerase-like_TIM-brl"/>
</dbReference>
<dbReference type="AlphaFoldDB" id="A0A172ZEH8"/>
<dbReference type="STRING" id="1616788.AR543_08590"/>
<keyword evidence="6 8" id="KW-0862">Zinc</keyword>
<feature type="binding site" evidence="8">
    <location>
        <position position="145"/>
    </location>
    <ligand>
        <name>Zn(2+)</name>
        <dbReference type="ChEBI" id="CHEBI:29105"/>
        <label>1</label>
    </ligand>
</feature>
<evidence type="ECO:0000256" key="8">
    <source>
        <dbReference type="HAMAP-Rule" id="MF_00152"/>
    </source>
</evidence>
<dbReference type="GO" id="GO:0008270">
    <property type="term" value="F:zinc ion binding"/>
    <property type="evidence" value="ECO:0007669"/>
    <property type="project" value="UniProtKB-UniRule"/>
</dbReference>
<evidence type="ECO:0000256" key="7">
    <source>
        <dbReference type="ARBA" id="ARBA00023204"/>
    </source>
</evidence>
<comment type="similarity">
    <text evidence="1 8">Belongs to the AP endonuclease 2 family.</text>
</comment>
<evidence type="ECO:0000256" key="6">
    <source>
        <dbReference type="ARBA" id="ARBA00022833"/>
    </source>
</evidence>
<dbReference type="RefSeq" id="WP_060533550.1">
    <property type="nucleotide sequence ID" value="NZ_CP013023.1"/>
</dbReference>
<reference evidence="11" key="1">
    <citation type="submission" date="2015-10" db="EMBL/GenBank/DDBJ databases">
        <title>Genome of Paenibacillus bovis sp. nov.</title>
        <authorList>
            <person name="Wu Z."/>
            <person name="Gao C."/>
            <person name="Liu Z."/>
            <person name="Zheng H."/>
        </authorList>
    </citation>
    <scope>NUCLEOTIDE SEQUENCE [LARGE SCALE GENOMIC DNA]</scope>
    <source>
        <strain evidence="11">BD3526</strain>
    </source>
</reference>
<dbReference type="PROSITE" id="PS00731">
    <property type="entry name" value="AP_NUCLEASE_F2_3"/>
    <property type="match status" value="1"/>
</dbReference>
<comment type="cofactor">
    <cofactor evidence="8">
        <name>Zn(2+)</name>
        <dbReference type="ChEBI" id="CHEBI:29105"/>
    </cofactor>
    <text evidence="8">Binds 3 Zn(2+) ions.</text>
</comment>
<dbReference type="GO" id="GO:0008081">
    <property type="term" value="F:phosphoric diester hydrolase activity"/>
    <property type="evidence" value="ECO:0007669"/>
    <property type="project" value="TreeGrafter"/>
</dbReference>
<dbReference type="KEGG" id="pbv:AR543_08590"/>
<dbReference type="CDD" id="cd00019">
    <property type="entry name" value="AP2Ec"/>
    <property type="match status" value="1"/>
</dbReference>
<feature type="binding site" evidence="8">
    <location>
        <position position="179"/>
    </location>
    <ligand>
        <name>Zn(2+)</name>
        <dbReference type="ChEBI" id="CHEBI:29105"/>
        <label>2</label>
    </ligand>
</feature>
<dbReference type="NCBIfam" id="NF002196">
    <property type="entry name" value="PRK01060.1-1"/>
    <property type="match status" value="1"/>
</dbReference>
<dbReference type="InterPro" id="IPR001719">
    <property type="entry name" value="AP_endonuc_2"/>
</dbReference>
<feature type="binding site" evidence="8">
    <location>
        <position position="229"/>
    </location>
    <ligand>
        <name>Zn(2+)</name>
        <dbReference type="ChEBI" id="CHEBI:29105"/>
        <label>3</label>
    </ligand>
</feature>
<dbReference type="EC" id="3.1.21.2" evidence="8"/>
<evidence type="ECO:0000313" key="11">
    <source>
        <dbReference type="Proteomes" id="UP000078148"/>
    </source>
</evidence>
<evidence type="ECO:0000256" key="5">
    <source>
        <dbReference type="ARBA" id="ARBA00022801"/>
    </source>
</evidence>
<dbReference type="SUPFAM" id="SSF51658">
    <property type="entry name" value="Xylose isomerase-like"/>
    <property type="match status" value="1"/>
</dbReference>
<dbReference type="InterPro" id="IPR018246">
    <property type="entry name" value="AP_endonuc_F2_Zn_BS"/>
</dbReference>
<dbReference type="GO" id="GO:0006284">
    <property type="term" value="P:base-excision repair"/>
    <property type="evidence" value="ECO:0007669"/>
    <property type="project" value="TreeGrafter"/>
</dbReference>
<dbReference type="NCBIfam" id="TIGR00587">
    <property type="entry name" value="nfo"/>
    <property type="match status" value="1"/>
</dbReference>
<dbReference type="Pfam" id="PF01261">
    <property type="entry name" value="AP_endonuc_2"/>
    <property type="match status" value="1"/>
</dbReference>
<evidence type="ECO:0000256" key="4">
    <source>
        <dbReference type="ARBA" id="ARBA00022763"/>
    </source>
</evidence>
<keyword evidence="7 8" id="KW-0234">DNA repair</keyword>